<reference evidence="1 2" key="1">
    <citation type="journal article" date="2012" name="J. Bacteriol.">
        <title>Complete Genome Sequence of Helicobacter cinaedi Type Strain ATCC BAA-847.</title>
        <authorList>
            <person name="Miyoshi-Akiyama T."/>
            <person name="Takeshita N."/>
            <person name="Ohmagari N."/>
            <person name="Kirikae T."/>
        </authorList>
    </citation>
    <scope>NUCLEOTIDE SEQUENCE [LARGE SCALE GENOMIC DNA]</scope>
    <source>
        <strain evidence="1 2">ATCC BAA-847</strain>
    </source>
</reference>
<dbReference type="KEGG" id="hcb:HCBAA847_2302"/>
<accession>A0AAI8MR36</accession>
<sequence length="161" mass="18038">MLVQQKFGFLGGSRLADVLLTTANNNYTAPKLTIKAMPTPSGKYTSYNIIYIDNEPPMKNGKIDREQVKADLKKLGYTESEIANMFNNLSKTDQSHDDAEAIIKLSKEEVFEQGILDVQKALKGLARLDVNCMNKNSVEHFEGENQAFYTIDTKGGAKWRV</sequence>
<proteinExistence type="predicted"/>
<protein>
    <submittedName>
        <fullName evidence="1">Uncharacterized protein</fullName>
    </submittedName>
</protein>
<dbReference type="EMBL" id="AP012492">
    <property type="protein sequence ID" value="BAM33517.1"/>
    <property type="molecule type" value="Genomic_DNA"/>
</dbReference>
<evidence type="ECO:0000313" key="1">
    <source>
        <dbReference type="EMBL" id="BAM33517.1"/>
    </source>
</evidence>
<evidence type="ECO:0000313" key="2">
    <source>
        <dbReference type="Proteomes" id="UP000006036"/>
    </source>
</evidence>
<organism evidence="1 2">
    <name type="scientific">Helicobacter cinaedi CCUG 18818 = ATCC BAA-847</name>
    <dbReference type="NCBI Taxonomy" id="537971"/>
    <lineage>
        <taxon>Bacteria</taxon>
        <taxon>Pseudomonadati</taxon>
        <taxon>Campylobacterota</taxon>
        <taxon>Epsilonproteobacteria</taxon>
        <taxon>Campylobacterales</taxon>
        <taxon>Helicobacteraceae</taxon>
        <taxon>Helicobacter</taxon>
    </lineage>
</organism>
<dbReference type="AlphaFoldDB" id="A0AAI8MR36"/>
<name>A0AAI8MR36_9HELI</name>
<dbReference type="Proteomes" id="UP000006036">
    <property type="component" value="Chromosome 1"/>
</dbReference>
<gene>
    <name evidence="1" type="ORF">HCBAA847_2302</name>
</gene>